<protein>
    <submittedName>
        <fullName evidence="2">Uncharacterized protein</fullName>
    </submittedName>
</protein>
<dbReference type="Proteomes" id="UP000321306">
    <property type="component" value="Unassembled WGS sequence"/>
</dbReference>
<reference evidence="2 3" key="1">
    <citation type="submission" date="2019-07" db="EMBL/GenBank/DDBJ databases">
        <title>Whole genome shotgun sequence of Deinococcus cellulosilyticus NBRC 106333.</title>
        <authorList>
            <person name="Hosoyama A."/>
            <person name="Uohara A."/>
            <person name="Ohji S."/>
            <person name="Ichikawa N."/>
        </authorList>
    </citation>
    <scope>NUCLEOTIDE SEQUENCE [LARGE SCALE GENOMIC DNA]</scope>
    <source>
        <strain evidence="2 3">NBRC 106333</strain>
    </source>
</reference>
<keyword evidence="1" id="KW-0472">Membrane</keyword>
<name>A0A511N781_DEIC1</name>
<proteinExistence type="predicted"/>
<feature type="transmembrane region" description="Helical" evidence="1">
    <location>
        <begin position="27"/>
        <end position="49"/>
    </location>
</feature>
<sequence>MLQDFSNWITGMDWGNWLSINMKNGKFSIIVGPGMVTLALILGLLWAFFAKPWRRARHWGIEKAEISLVGHKIEIRPNHDVVRVAYKAWIELSTRKAGIEFDEDNDVIVEVYNSWFELFRELRSIAREFPAEKLREDPESRKIVKLITESLNEGLRPHLTQWQAKFRRWYNQAVEAEENKGLEPQQIQKKFGEYEDLKNDLIQKNKEIKEYAEFLRKLSHGESVSIP</sequence>
<comment type="caution">
    <text evidence="2">The sequence shown here is derived from an EMBL/GenBank/DDBJ whole genome shotgun (WGS) entry which is preliminary data.</text>
</comment>
<keyword evidence="1" id="KW-1133">Transmembrane helix</keyword>
<dbReference type="EMBL" id="BJXB01000023">
    <property type="protein sequence ID" value="GEM48709.1"/>
    <property type="molecule type" value="Genomic_DNA"/>
</dbReference>
<organism evidence="2 3">
    <name type="scientific">Deinococcus cellulosilyticus (strain DSM 18568 / NBRC 106333 / KACC 11606 / 5516J-15)</name>
    <dbReference type="NCBI Taxonomy" id="1223518"/>
    <lineage>
        <taxon>Bacteria</taxon>
        <taxon>Thermotogati</taxon>
        <taxon>Deinococcota</taxon>
        <taxon>Deinococci</taxon>
        <taxon>Deinococcales</taxon>
        <taxon>Deinococcaceae</taxon>
        <taxon>Deinococcus</taxon>
    </lineage>
</organism>
<accession>A0A511N781</accession>
<dbReference type="OrthoDB" id="8481986at2"/>
<keyword evidence="1" id="KW-0812">Transmembrane</keyword>
<dbReference type="RefSeq" id="WP_146888010.1">
    <property type="nucleotide sequence ID" value="NZ_BJXB01000023.1"/>
</dbReference>
<dbReference type="AlphaFoldDB" id="A0A511N781"/>
<evidence type="ECO:0000256" key="1">
    <source>
        <dbReference type="SAM" id="Phobius"/>
    </source>
</evidence>
<evidence type="ECO:0000313" key="2">
    <source>
        <dbReference type="EMBL" id="GEM48709.1"/>
    </source>
</evidence>
<keyword evidence="3" id="KW-1185">Reference proteome</keyword>
<gene>
    <name evidence="2" type="ORF">DC3_43440</name>
</gene>
<evidence type="ECO:0000313" key="3">
    <source>
        <dbReference type="Proteomes" id="UP000321306"/>
    </source>
</evidence>